<sequence>MGPGKGKGESHAADGAPPLAAAIPVALFVAVQRHIVQGLTAGAVKT</sequence>
<gene>
    <name evidence="1" type="ORF">U7230_08940</name>
</gene>
<dbReference type="RefSeq" id="WP_324715500.1">
    <property type="nucleotide sequence ID" value="NZ_CP141615.1"/>
</dbReference>
<name>A0ABZ1BVN7_9FIRM</name>
<keyword evidence="2" id="KW-1185">Reference proteome</keyword>
<evidence type="ECO:0000313" key="2">
    <source>
        <dbReference type="Proteomes" id="UP001332192"/>
    </source>
</evidence>
<reference evidence="1 2" key="1">
    <citation type="journal article" date="2024" name="Front. Microbiol.">
        <title>Novel thermophilic genera Geochorda gen. nov. and Carboxydochorda gen. nov. from the deep terrestrial subsurface reveal the ecophysiological diversity in the class Limnochordia.</title>
        <authorList>
            <person name="Karnachuk O.V."/>
            <person name="Lukina A.P."/>
            <person name="Avakyan M.R."/>
            <person name="Kadnikov V.V."/>
            <person name="Begmatov S."/>
            <person name="Beletsky A.V."/>
            <person name="Vlasova K.G."/>
            <person name="Novikov A.A."/>
            <person name="Shcherbakova V.A."/>
            <person name="Mardanov A.V."/>
            <person name="Ravin N.V."/>
        </authorList>
    </citation>
    <scope>NUCLEOTIDE SEQUENCE [LARGE SCALE GENOMIC DNA]</scope>
    <source>
        <strain evidence="1 2">L945</strain>
    </source>
</reference>
<accession>A0ABZ1BVN7</accession>
<proteinExistence type="predicted"/>
<dbReference type="EMBL" id="CP141615">
    <property type="protein sequence ID" value="WRP16228.1"/>
    <property type="molecule type" value="Genomic_DNA"/>
</dbReference>
<evidence type="ECO:0000313" key="1">
    <source>
        <dbReference type="EMBL" id="WRP16228.1"/>
    </source>
</evidence>
<protein>
    <submittedName>
        <fullName evidence="1">Uncharacterized protein</fullName>
    </submittedName>
</protein>
<dbReference type="Proteomes" id="UP001332192">
    <property type="component" value="Chromosome"/>
</dbReference>
<organism evidence="1 2">
    <name type="scientific">Carboxydichorda subterranea</name>
    <dbReference type="NCBI Taxonomy" id="3109565"/>
    <lineage>
        <taxon>Bacteria</taxon>
        <taxon>Bacillati</taxon>
        <taxon>Bacillota</taxon>
        <taxon>Limnochordia</taxon>
        <taxon>Limnochordales</taxon>
        <taxon>Geochordaceae</taxon>
        <taxon>Carboxydichorda</taxon>
    </lineage>
</organism>